<dbReference type="OrthoDB" id="9777859at2"/>
<dbReference type="InterPro" id="IPR023631">
    <property type="entry name" value="Amidase_dom"/>
</dbReference>
<dbReference type="GO" id="GO:0016740">
    <property type="term" value="F:transferase activity"/>
    <property type="evidence" value="ECO:0007669"/>
    <property type="project" value="UniProtKB-KW"/>
</dbReference>
<dbReference type="PANTHER" id="PTHR11895:SF76">
    <property type="entry name" value="INDOLEACETAMIDE HYDROLASE"/>
    <property type="match status" value="1"/>
</dbReference>
<dbReference type="InterPro" id="IPR000120">
    <property type="entry name" value="Amidase"/>
</dbReference>
<evidence type="ECO:0000313" key="3">
    <source>
        <dbReference type="EMBL" id="CUA95950.1"/>
    </source>
</evidence>
<dbReference type="PANTHER" id="PTHR11895">
    <property type="entry name" value="TRANSAMIDASE"/>
    <property type="match status" value="1"/>
</dbReference>
<reference evidence="4" key="1">
    <citation type="submission" date="2015-08" db="EMBL/GenBank/DDBJ databases">
        <authorList>
            <person name="Varghese N."/>
        </authorList>
    </citation>
    <scope>NUCLEOTIDE SEQUENCE [LARGE SCALE GENOMIC DNA]</scope>
    <source>
        <strain evidence="4">DSM 23407</strain>
    </source>
</reference>
<name>A0A0K6HYI9_9HYPH</name>
<dbReference type="Gene3D" id="3.90.1300.10">
    <property type="entry name" value="Amidase signature (AS) domain"/>
    <property type="match status" value="1"/>
</dbReference>
<dbReference type="Pfam" id="PF01425">
    <property type="entry name" value="Amidase"/>
    <property type="match status" value="1"/>
</dbReference>
<keyword evidence="3" id="KW-0808">Transferase</keyword>
<gene>
    <name evidence="3" type="ORF">Ga0061067_104227</name>
</gene>
<feature type="region of interest" description="Disordered" evidence="1">
    <location>
        <begin position="136"/>
        <end position="159"/>
    </location>
</feature>
<dbReference type="RefSeq" id="WP_055455483.1">
    <property type="nucleotide sequence ID" value="NZ_CYHE01000004.1"/>
</dbReference>
<protein>
    <submittedName>
        <fullName evidence="3">Asp-tRNAAsn/Glu-tRNAGln amidotransferase A subunit or related amidase</fullName>
    </submittedName>
</protein>
<evidence type="ECO:0000313" key="4">
    <source>
        <dbReference type="Proteomes" id="UP000183900"/>
    </source>
</evidence>
<dbReference type="Proteomes" id="UP000183900">
    <property type="component" value="Unassembled WGS sequence"/>
</dbReference>
<dbReference type="EMBL" id="CYHE01000004">
    <property type="protein sequence ID" value="CUA95950.1"/>
    <property type="molecule type" value="Genomic_DNA"/>
</dbReference>
<dbReference type="AlphaFoldDB" id="A0A0K6HYI9"/>
<keyword evidence="4" id="KW-1185">Reference proteome</keyword>
<proteinExistence type="predicted"/>
<dbReference type="InterPro" id="IPR036928">
    <property type="entry name" value="AS_sf"/>
</dbReference>
<evidence type="ECO:0000256" key="1">
    <source>
        <dbReference type="SAM" id="MobiDB-lite"/>
    </source>
</evidence>
<dbReference type="NCBIfam" id="NF005686">
    <property type="entry name" value="PRK07486.1"/>
    <property type="match status" value="1"/>
</dbReference>
<accession>A0A0K6HYI9</accession>
<evidence type="ECO:0000259" key="2">
    <source>
        <dbReference type="Pfam" id="PF01425"/>
    </source>
</evidence>
<organism evidence="3 4">
    <name type="scientific">Pannonibacter indicus</name>
    <dbReference type="NCBI Taxonomy" id="466044"/>
    <lineage>
        <taxon>Bacteria</taxon>
        <taxon>Pseudomonadati</taxon>
        <taxon>Pseudomonadota</taxon>
        <taxon>Alphaproteobacteria</taxon>
        <taxon>Hyphomicrobiales</taxon>
        <taxon>Stappiaceae</taxon>
        <taxon>Pannonibacter</taxon>
    </lineage>
</organism>
<dbReference type="SUPFAM" id="SSF75304">
    <property type="entry name" value="Amidase signature (AS) enzymes"/>
    <property type="match status" value="1"/>
</dbReference>
<sequence>MQTGITTLSAVQLSAAIHQRQISCVSVMEAYLERIGRINPMINALIYLRPARELLEEARACDRELADGQSRGWMHGMPQAVKDLAEVKGLPCSWGSPLFPGYVSPVDSIHVARVRAAGAIFIGKTNTPEFGLGSHTRNPVHGATRNPHDPARSAGGSSGGAAAALAARLLPVADGSDMMGSLRNPAGFNNVYGFRPSFGRVPNGKSPDLFFSQLGINGPMGRTVADMARLLETQAGYDPVDPLSLADEDLALRGAANLTGRKVAWLGDLGGYLPFEPGVLEVCRKALDVLSAMGCEVVEATPPFDFAKLWECWLTLRSFSVTHGLRGFYEKPEARAKLNAQMHYELELALGKSAEDIHTASVVRTRWHAAMRRMFETYDFLILPSAQVFPFDVNLPWPGEIAGRTMDTYHRWMEVVIGPALAGLPVAAVPAGFGAGGLPAGVQLIGPPRADRQTLEFALAYEEAAGIETGGLEL</sequence>
<feature type="domain" description="Amidase" evidence="2">
    <location>
        <begin position="27"/>
        <end position="455"/>
    </location>
</feature>